<dbReference type="AlphaFoldDB" id="A0A7U8C4W5"/>
<proteinExistence type="predicted"/>
<organism evidence="1 2">
    <name type="scientific">Neptuniibacter caesariensis</name>
    <dbReference type="NCBI Taxonomy" id="207954"/>
    <lineage>
        <taxon>Bacteria</taxon>
        <taxon>Pseudomonadati</taxon>
        <taxon>Pseudomonadota</taxon>
        <taxon>Gammaproteobacteria</taxon>
        <taxon>Oceanospirillales</taxon>
        <taxon>Oceanospirillaceae</taxon>
        <taxon>Neptuniibacter</taxon>
    </lineage>
</organism>
<reference evidence="1 2" key="1">
    <citation type="submission" date="2006-02" db="EMBL/GenBank/DDBJ databases">
        <authorList>
            <person name="Pinhassi J."/>
            <person name="Pedros-Alio C."/>
            <person name="Ferriera S."/>
            <person name="Johnson J."/>
            <person name="Kravitz S."/>
            <person name="Halpern A."/>
            <person name="Remington K."/>
            <person name="Beeson K."/>
            <person name="Tran B."/>
            <person name="Rogers Y.-H."/>
            <person name="Friedman R."/>
            <person name="Venter J.C."/>
        </authorList>
    </citation>
    <scope>NUCLEOTIDE SEQUENCE [LARGE SCALE GENOMIC DNA]</scope>
    <source>
        <strain evidence="1 2">MED92</strain>
    </source>
</reference>
<dbReference type="EMBL" id="AAOW01000007">
    <property type="protein sequence ID" value="EAR61623.1"/>
    <property type="molecule type" value="Genomic_DNA"/>
</dbReference>
<keyword evidence="2" id="KW-1185">Reference proteome</keyword>
<evidence type="ECO:0008006" key="3">
    <source>
        <dbReference type="Google" id="ProtNLM"/>
    </source>
</evidence>
<gene>
    <name evidence="1" type="ORF">MED92_13251</name>
</gene>
<name>A0A7U8C4W5_NEPCE</name>
<protein>
    <recommendedName>
        <fullName evidence="3">WGR domain-containing protein</fullName>
    </recommendedName>
</protein>
<evidence type="ECO:0000313" key="1">
    <source>
        <dbReference type="EMBL" id="EAR61623.1"/>
    </source>
</evidence>
<comment type="caution">
    <text evidence="1">The sequence shown here is derived from an EMBL/GenBank/DDBJ whole genome shotgun (WGS) entry which is preliminary data.</text>
</comment>
<accession>A0A7U8C4W5</accession>
<evidence type="ECO:0000313" key="2">
    <source>
        <dbReference type="Proteomes" id="UP000002171"/>
    </source>
</evidence>
<dbReference type="Proteomes" id="UP000002171">
    <property type="component" value="Unassembled WGS sequence"/>
</dbReference>
<sequence length="85" mass="9762">MYQDLVGDWIVSQSWGNCSEQSNSCSHTVTTSYQEARLIVREIRLRLKKEGFRHVPRKETQLGFEFELCHLPEQGTLIPAPANSL</sequence>